<keyword evidence="2" id="KW-0255">Endonuclease</keyword>
<dbReference type="EMBL" id="OU503047">
    <property type="protein sequence ID" value="CAI9772230.1"/>
    <property type="molecule type" value="Genomic_DNA"/>
</dbReference>
<dbReference type="Proteomes" id="UP000834106">
    <property type="component" value="Chromosome 12"/>
</dbReference>
<protein>
    <submittedName>
        <fullName evidence="5">Uncharacterized protein</fullName>
    </submittedName>
</protein>
<reference evidence="5" key="1">
    <citation type="submission" date="2023-05" db="EMBL/GenBank/DDBJ databases">
        <authorList>
            <person name="Huff M."/>
        </authorList>
    </citation>
    <scope>NUCLEOTIDE SEQUENCE</scope>
</reference>
<dbReference type="SUPFAM" id="SSF55895">
    <property type="entry name" value="Ribonuclease Rh-like"/>
    <property type="match status" value="1"/>
</dbReference>
<accession>A0AAD1ZS06</accession>
<dbReference type="Gene3D" id="3.90.730.10">
    <property type="entry name" value="Ribonuclease T2-like"/>
    <property type="match status" value="1"/>
</dbReference>
<keyword evidence="2" id="KW-0378">Hydrolase</keyword>
<evidence type="ECO:0000256" key="1">
    <source>
        <dbReference type="ARBA" id="ARBA00007469"/>
    </source>
</evidence>
<evidence type="ECO:0000313" key="6">
    <source>
        <dbReference type="Proteomes" id="UP000834106"/>
    </source>
</evidence>
<dbReference type="AlphaFoldDB" id="A0AAD1ZS06"/>
<keyword evidence="4" id="KW-0732">Signal</keyword>
<feature type="chain" id="PRO_5042249301" evidence="4">
    <location>
        <begin position="22"/>
        <end position="172"/>
    </location>
</feature>
<dbReference type="InterPro" id="IPR001568">
    <property type="entry name" value="RNase_T2-like"/>
</dbReference>
<keyword evidence="6" id="KW-1185">Reference proteome</keyword>
<dbReference type="PANTHER" id="PTHR11240:SF84">
    <property type="entry name" value="RIBONUCLEASE 1-LIKE"/>
    <property type="match status" value="1"/>
</dbReference>
<dbReference type="GO" id="GO:0006401">
    <property type="term" value="P:RNA catabolic process"/>
    <property type="evidence" value="ECO:0007669"/>
    <property type="project" value="TreeGrafter"/>
</dbReference>
<dbReference type="InterPro" id="IPR036430">
    <property type="entry name" value="RNase_T2-like_sf"/>
</dbReference>
<proteinExistence type="inferred from homology"/>
<evidence type="ECO:0000313" key="5">
    <source>
        <dbReference type="EMBL" id="CAI9772230.1"/>
    </source>
</evidence>
<feature type="signal peptide" evidence="4">
    <location>
        <begin position="1"/>
        <end position="21"/>
    </location>
</feature>
<keyword evidence="2" id="KW-0540">Nuclease</keyword>
<name>A0AAD1ZS06_9LAMI</name>
<gene>
    <name evidence="5" type="ORF">FPE_LOCUS19660</name>
</gene>
<organism evidence="5 6">
    <name type="scientific">Fraxinus pennsylvanica</name>
    <dbReference type="NCBI Taxonomy" id="56036"/>
    <lineage>
        <taxon>Eukaryota</taxon>
        <taxon>Viridiplantae</taxon>
        <taxon>Streptophyta</taxon>
        <taxon>Embryophyta</taxon>
        <taxon>Tracheophyta</taxon>
        <taxon>Spermatophyta</taxon>
        <taxon>Magnoliopsida</taxon>
        <taxon>eudicotyledons</taxon>
        <taxon>Gunneridae</taxon>
        <taxon>Pentapetalae</taxon>
        <taxon>asterids</taxon>
        <taxon>lamiids</taxon>
        <taxon>Lamiales</taxon>
        <taxon>Oleaceae</taxon>
        <taxon>Oleeae</taxon>
        <taxon>Fraxinus</taxon>
    </lineage>
</organism>
<dbReference type="GO" id="GO:0005576">
    <property type="term" value="C:extracellular region"/>
    <property type="evidence" value="ECO:0007669"/>
    <property type="project" value="TreeGrafter"/>
</dbReference>
<dbReference type="Pfam" id="PF00445">
    <property type="entry name" value="Ribonuclease_T2"/>
    <property type="match status" value="1"/>
</dbReference>
<comment type="similarity">
    <text evidence="1 3">Belongs to the RNase T2 family.</text>
</comment>
<evidence type="ECO:0000256" key="4">
    <source>
        <dbReference type="SAM" id="SignalP"/>
    </source>
</evidence>
<dbReference type="GO" id="GO:0003723">
    <property type="term" value="F:RNA binding"/>
    <property type="evidence" value="ECO:0007669"/>
    <property type="project" value="InterPro"/>
</dbReference>
<evidence type="ECO:0000256" key="3">
    <source>
        <dbReference type="RuleBase" id="RU004328"/>
    </source>
</evidence>
<dbReference type="PANTHER" id="PTHR11240">
    <property type="entry name" value="RIBONUCLEASE T2"/>
    <property type="match status" value="1"/>
</dbReference>
<evidence type="ECO:0000256" key="2">
    <source>
        <dbReference type="ARBA" id="ARBA00022759"/>
    </source>
</evidence>
<dbReference type="GO" id="GO:0033897">
    <property type="term" value="F:ribonuclease T2 activity"/>
    <property type="evidence" value="ECO:0007669"/>
    <property type="project" value="InterPro"/>
</dbReference>
<sequence length="172" mass="20032">MRTSLLLTFLILSLLFILVLQQPSQYKGKNVKGAIIKVYGFKLALQWPNAYCNTGYQNCELPVPQKFKIHGFWPVDNNGQVMHNEDQFGRNYLKEEDVADVKEELDEMWPDLRHEKQKFYFWAEEWRKHGNDIGYTPNSYFKLALLSPMRLGTLAPLSGRKTMVGTPLQHPI</sequence>